<name>B6SND8_MAIZE</name>
<sequence length="97" mass="10933">MPAAGAEEGECSRHSTTRRRLRRGRGGQGRPHHRRRGVHGTQQELHQGSTGAPCEKAKEILMEESNVQKFFLYANDEDAAEDGDQDAELLIVWFEKC</sequence>
<feature type="compositionally biased region" description="Basic residues" evidence="1">
    <location>
        <begin position="15"/>
        <end position="38"/>
    </location>
</feature>
<dbReference type="RefSeq" id="NP_001142748.1">
    <property type="nucleotide sequence ID" value="NM_001149276.1"/>
</dbReference>
<reference evidence="2" key="1">
    <citation type="journal article" date="2009" name="Plant Mol. Biol.">
        <title>Insights into corn genes derived from large-scale cDNA sequencing.</title>
        <authorList>
            <person name="Alexandrov N.N."/>
            <person name="Brover V.V."/>
            <person name="Freidin S."/>
            <person name="Troukhan M.E."/>
            <person name="Tatarinova T.V."/>
            <person name="Zhang H."/>
            <person name="Swaller T.J."/>
            <person name="Lu Y.P."/>
            <person name="Bouck J."/>
            <person name="Flavell R.B."/>
            <person name="Feldmann K.A."/>
        </authorList>
    </citation>
    <scope>NUCLEOTIDE SEQUENCE</scope>
</reference>
<organism evidence="2">
    <name type="scientific">Zea mays</name>
    <name type="common">Maize</name>
    <dbReference type="NCBI Taxonomy" id="4577"/>
    <lineage>
        <taxon>Eukaryota</taxon>
        <taxon>Viridiplantae</taxon>
        <taxon>Streptophyta</taxon>
        <taxon>Embryophyta</taxon>
        <taxon>Tracheophyta</taxon>
        <taxon>Spermatophyta</taxon>
        <taxon>Magnoliopsida</taxon>
        <taxon>Liliopsida</taxon>
        <taxon>Poales</taxon>
        <taxon>Poaceae</taxon>
        <taxon>PACMAD clade</taxon>
        <taxon>Panicoideae</taxon>
        <taxon>Andropogonodae</taxon>
        <taxon>Andropogoneae</taxon>
        <taxon>Tripsacinae</taxon>
        <taxon>Zea</taxon>
    </lineage>
</organism>
<evidence type="ECO:0000256" key="1">
    <source>
        <dbReference type="SAM" id="MobiDB-lite"/>
    </source>
</evidence>
<evidence type="ECO:0000313" key="2">
    <source>
        <dbReference type="EMBL" id="ACG26371.1"/>
    </source>
</evidence>
<dbReference type="KEGG" id="zma:100275093"/>
<feature type="region of interest" description="Disordered" evidence="1">
    <location>
        <begin position="1"/>
        <end position="53"/>
    </location>
</feature>
<protein>
    <submittedName>
        <fullName evidence="2">Uncharacterized protein</fullName>
    </submittedName>
</protein>
<dbReference type="GeneID" id="100275093"/>
<accession>B6SND8</accession>
<dbReference type="EMBL" id="EU954253">
    <property type="protein sequence ID" value="ACG26371.1"/>
    <property type="molecule type" value="mRNA"/>
</dbReference>
<proteinExistence type="evidence at transcript level"/>
<dbReference type="AlphaFoldDB" id="B6SND8"/>